<dbReference type="PANTHER" id="PTHR43446:SF1">
    <property type="entry name" value="BAND 7 DOMAIN-CONTAINING PROTEIN"/>
    <property type="match status" value="1"/>
</dbReference>
<accession>A0A9D1HYG7</accession>
<keyword evidence="1" id="KW-1133">Transmembrane helix</keyword>
<feature type="transmembrane region" description="Helical" evidence="1">
    <location>
        <begin position="45"/>
        <end position="67"/>
    </location>
</feature>
<dbReference type="SMART" id="SM00244">
    <property type="entry name" value="PHB"/>
    <property type="match status" value="1"/>
</dbReference>
<keyword evidence="1" id="KW-0472">Membrane</keyword>
<feature type="domain" description="Band 7" evidence="2">
    <location>
        <begin position="70"/>
        <end position="277"/>
    </location>
</feature>
<gene>
    <name evidence="3" type="ORF">IAD17_03280</name>
</gene>
<keyword evidence="1" id="KW-0812">Transmembrane</keyword>
<evidence type="ECO:0000259" key="2">
    <source>
        <dbReference type="SMART" id="SM00244"/>
    </source>
</evidence>
<evidence type="ECO:0000256" key="1">
    <source>
        <dbReference type="SAM" id="Phobius"/>
    </source>
</evidence>
<dbReference type="InterPro" id="IPR001107">
    <property type="entry name" value="Band_7"/>
</dbReference>
<feature type="transmembrane region" description="Helical" evidence="1">
    <location>
        <begin position="12"/>
        <end position="39"/>
    </location>
</feature>
<reference evidence="3" key="1">
    <citation type="submission" date="2020-10" db="EMBL/GenBank/DDBJ databases">
        <authorList>
            <person name="Gilroy R."/>
        </authorList>
    </citation>
    <scope>NUCLEOTIDE SEQUENCE</scope>
    <source>
        <strain evidence="3">ChiHjej12B11-29160</strain>
    </source>
</reference>
<dbReference type="EMBL" id="DVMQ01000011">
    <property type="protein sequence ID" value="HIU23928.1"/>
    <property type="molecule type" value="Genomic_DNA"/>
</dbReference>
<dbReference type="SUPFAM" id="SSF117892">
    <property type="entry name" value="Band 7/SPFH domain"/>
    <property type="match status" value="1"/>
</dbReference>
<dbReference type="Proteomes" id="UP000824078">
    <property type="component" value="Unassembled WGS sequence"/>
</dbReference>
<proteinExistence type="predicted"/>
<dbReference type="PANTHER" id="PTHR43446">
    <property type="entry name" value="MEMBRANE PROTEIN-RELATED"/>
    <property type="match status" value="1"/>
</dbReference>
<organism evidence="3 4">
    <name type="scientific">Candidatus Coprovicinus avistercoris</name>
    <dbReference type="NCBI Taxonomy" id="2840754"/>
    <lineage>
        <taxon>Bacteria</taxon>
        <taxon>Bacillati</taxon>
        <taxon>Actinomycetota</taxon>
        <taxon>Coriobacteriia</taxon>
        <taxon>Coriobacteriales</taxon>
        <taxon>Coriobacteriaceae</taxon>
        <taxon>Coriobacteriaceae incertae sedis</taxon>
        <taxon>Candidatus Coprovicinus</taxon>
    </lineage>
</organism>
<dbReference type="Pfam" id="PF01145">
    <property type="entry name" value="Band_7"/>
    <property type="match status" value="1"/>
</dbReference>
<reference evidence="3" key="2">
    <citation type="journal article" date="2021" name="PeerJ">
        <title>Extensive microbial diversity within the chicken gut microbiome revealed by metagenomics and culture.</title>
        <authorList>
            <person name="Gilroy R."/>
            <person name="Ravi A."/>
            <person name="Getino M."/>
            <person name="Pursley I."/>
            <person name="Horton D.L."/>
            <person name="Alikhan N.F."/>
            <person name="Baker D."/>
            <person name="Gharbi K."/>
            <person name="Hall N."/>
            <person name="Watson M."/>
            <person name="Adriaenssens E.M."/>
            <person name="Foster-Nyarko E."/>
            <person name="Jarju S."/>
            <person name="Secka A."/>
            <person name="Antonio M."/>
            <person name="Oren A."/>
            <person name="Chaudhuri R.R."/>
            <person name="La Ragione R."/>
            <person name="Hildebrand F."/>
            <person name="Pallen M.J."/>
        </authorList>
    </citation>
    <scope>NUCLEOTIDE SEQUENCE</scope>
    <source>
        <strain evidence="3">ChiHjej12B11-29160</strain>
    </source>
</reference>
<evidence type="ECO:0000313" key="4">
    <source>
        <dbReference type="Proteomes" id="UP000824078"/>
    </source>
</evidence>
<sequence>MTKERELRAKSGWPMLIAMILGLVVIIALFVLSIVQMASYDDAGLAIPAIWIVLLVVSIVLFCLWFIPLSGFFTLQPGQARVCILFGEYKGTVRDEGFFWANPFYSNNMGSNNADADAAAEDMGGGNAASIARQMLKVTASKNLSTKISVRARTLNGDILKVNDKMGNPIEIANVVVWHVADTARALFDVDNYERFVATQAETALRHVASAYAYDHAEDSSESSSSITLRSNIEEVSEALKKELMERLAPAGVAIDDARLTHLAYAPEIAQAMLRRQQAEAIIAARKKIVEGAVSMVEMAVDELAKGNRIELDDERKASMASNLMVVLCGESEAQPIINTGTLYH</sequence>
<comment type="caution">
    <text evidence="3">The sequence shown here is derived from an EMBL/GenBank/DDBJ whole genome shotgun (WGS) entry which is preliminary data.</text>
</comment>
<protein>
    <submittedName>
        <fullName evidence="3">SPFH domain-containing protein</fullName>
    </submittedName>
</protein>
<dbReference type="InterPro" id="IPR036013">
    <property type="entry name" value="Band_7/SPFH_dom_sf"/>
</dbReference>
<name>A0A9D1HYG7_9ACTN</name>
<dbReference type="CDD" id="cd03402">
    <property type="entry name" value="SPFH_like_u2"/>
    <property type="match status" value="1"/>
</dbReference>
<dbReference type="Gene3D" id="3.30.479.30">
    <property type="entry name" value="Band 7 domain"/>
    <property type="match status" value="1"/>
</dbReference>
<dbReference type="AlphaFoldDB" id="A0A9D1HYG7"/>
<evidence type="ECO:0000313" key="3">
    <source>
        <dbReference type="EMBL" id="HIU23928.1"/>
    </source>
</evidence>